<comment type="caution">
    <text evidence="1">The sequence shown here is derived from an EMBL/GenBank/DDBJ whole genome shotgun (WGS) entry which is preliminary data.</text>
</comment>
<name>A0AAN4ZKJ9_9BILA</name>
<gene>
    <name evidence="1" type="ORF">PMAYCL1PPCAC_12676</name>
</gene>
<dbReference type="Proteomes" id="UP001328107">
    <property type="component" value="Unassembled WGS sequence"/>
</dbReference>
<feature type="non-terminal residue" evidence="1">
    <location>
        <position position="126"/>
    </location>
</feature>
<dbReference type="EMBL" id="BTRK01000003">
    <property type="protein sequence ID" value="GMR42481.1"/>
    <property type="molecule type" value="Genomic_DNA"/>
</dbReference>
<protein>
    <submittedName>
        <fullName evidence="1">Uncharacterized protein</fullName>
    </submittedName>
</protein>
<reference evidence="2" key="1">
    <citation type="submission" date="2022-10" db="EMBL/GenBank/DDBJ databases">
        <title>Genome assembly of Pristionchus species.</title>
        <authorList>
            <person name="Yoshida K."/>
            <person name="Sommer R.J."/>
        </authorList>
    </citation>
    <scope>NUCLEOTIDE SEQUENCE [LARGE SCALE GENOMIC DNA]</scope>
    <source>
        <strain evidence="2">RS5460</strain>
    </source>
</reference>
<evidence type="ECO:0000313" key="2">
    <source>
        <dbReference type="Proteomes" id="UP001328107"/>
    </source>
</evidence>
<organism evidence="1 2">
    <name type="scientific">Pristionchus mayeri</name>
    <dbReference type="NCBI Taxonomy" id="1317129"/>
    <lineage>
        <taxon>Eukaryota</taxon>
        <taxon>Metazoa</taxon>
        <taxon>Ecdysozoa</taxon>
        <taxon>Nematoda</taxon>
        <taxon>Chromadorea</taxon>
        <taxon>Rhabditida</taxon>
        <taxon>Rhabditina</taxon>
        <taxon>Diplogasteromorpha</taxon>
        <taxon>Diplogasteroidea</taxon>
        <taxon>Neodiplogasteridae</taxon>
        <taxon>Pristionchus</taxon>
    </lineage>
</organism>
<dbReference type="AlphaFoldDB" id="A0AAN4ZKJ9"/>
<sequence length="126" mass="15164">MGLWRSRRRRNSQWNSWIQFRLRLWRIRWIWGIRRRNGNVRYWLNIPPLGLLRLQSVRMLHPIGGVGDYPSHSDRHRSPDLSLSRIGSVRLRNALFLLIDSLRSLIFPLESPCTFILSLLYLVTFR</sequence>
<evidence type="ECO:0000313" key="1">
    <source>
        <dbReference type="EMBL" id="GMR42481.1"/>
    </source>
</evidence>
<keyword evidence="2" id="KW-1185">Reference proteome</keyword>
<accession>A0AAN4ZKJ9</accession>
<proteinExistence type="predicted"/>